<sequence length="69" mass="8414">MEPLTFEDVAVNFTLEEWGCLDPSQKKLYREVMLETYSNLSYIEENENIEEHFRNPRRNMKPEEETLRM</sequence>
<dbReference type="GO" id="GO:0006355">
    <property type="term" value="P:regulation of DNA-templated transcription"/>
    <property type="evidence" value="ECO:0007669"/>
    <property type="project" value="InterPro"/>
</dbReference>
<dbReference type="CDD" id="cd07765">
    <property type="entry name" value="KRAB_A-box"/>
    <property type="match status" value="1"/>
</dbReference>
<organism evidence="2">
    <name type="scientific">Castor canadensis</name>
    <name type="common">American beaver</name>
    <dbReference type="NCBI Taxonomy" id="51338"/>
    <lineage>
        <taxon>Eukaryota</taxon>
        <taxon>Metazoa</taxon>
        <taxon>Chordata</taxon>
        <taxon>Craniata</taxon>
        <taxon>Vertebrata</taxon>
        <taxon>Euteleostomi</taxon>
        <taxon>Mammalia</taxon>
        <taxon>Eutheria</taxon>
        <taxon>Euarchontoglires</taxon>
        <taxon>Glires</taxon>
        <taxon>Rodentia</taxon>
        <taxon>Castorimorpha</taxon>
        <taxon>Castoridae</taxon>
        <taxon>Castor</taxon>
    </lineage>
</organism>
<dbReference type="SMART" id="SM00349">
    <property type="entry name" value="KRAB"/>
    <property type="match status" value="1"/>
</dbReference>
<proteinExistence type="predicted"/>
<feature type="domain" description="KRAB" evidence="1">
    <location>
        <begin position="4"/>
        <end position="69"/>
    </location>
</feature>
<name>A0A8C0W2Q4_CASCN</name>
<protein>
    <recommendedName>
        <fullName evidence="1">KRAB domain-containing protein</fullName>
    </recommendedName>
</protein>
<dbReference type="PANTHER" id="PTHR23232:SF168">
    <property type="entry name" value="KRAB DOMAIN-CONTAINING PROTEIN"/>
    <property type="match status" value="1"/>
</dbReference>
<dbReference type="InterPro" id="IPR036051">
    <property type="entry name" value="KRAB_dom_sf"/>
</dbReference>
<dbReference type="Pfam" id="PF01352">
    <property type="entry name" value="KRAB"/>
    <property type="match status" value="1"/>
</dbReference>
<evidence type="ECO:0000313" key="2">
    <source>
        <dbReference type="Ensembl" id="ENSCCNP00000003497.1"/>
    </source>
</evidence>
<dbReference type="PROSITE" id="PS50805">
    <property type="entry name" value="KRAB"/>
    <property type="match status" value="1"/>
</dbReference>
<dbReference type="SUPFAM" id="SSF109640">
    <property type="entry name" value="KRAB domain (Kruppel-associated box)"/>
    <property type="match status" value="1"/>
</dbReference>
<dbReference type="AlphaFoldDB" id="A0A8C0W2Q4"/>
<dbReference type="Ensembl" id="ENSCCNT00000004598.1">
    <property type="protein sequence ID" value="ENSCCNP00000003497.1"/>
    <property type="gene ID" value="ENSCCNG00000003746.1"/>
</dbReference>
<dbReference type="Gene3D" id="6.10.140.140">
    <property type="match status" value="1"/>
</dbReference>
<dbReference type="InterPro" id="IPR050169">
    <property type="entry name" value="Krueppel_C2H2_ZnF"/>
</dbReference>
<accession>A0A8C0W2Q4</accession>
<evidence type="ECO:0000259" key="1">
    <source>
        <dbReference type="PROSITE" id="PS50805"/>
    </source>
</evidence>
<reference evidence="2" key="1">
    <citation type="submission" date="2023-09" db="UniProtKB">
        <authorList>
            <consortium name="Ensembl"/>
        </authorList>
    </citation>
    <scope>IDENTIFICATION</scope>
</reference>
<dbReference type="InterPro" id="IPR001909">
    <property type="entry name" value="KRAB"/>
</dbReference>
<dbReference type="PANTHER" id="PTHR23232">
    <property type="entry name" value="KRAB DOMAIN C2H2 ZINC FINGER"/>
    <property type="match status" value="1"/>
</dbReference>